<reference evidence="1 2" key="1">
    <citation type="journal article" date="2021" name="J. Hered.">
        <title>A chromosome-level genome assembly of the parasitoid wasp, Cotesia glomerata (Hymenoptera: Braconidae).</title>
        <authorList>
            <person name="Pinto B.J."/>
            <person name="Weis J.J."/>
            <person name="Gamble T."/>
            <person name="Ode P.J."/>
            <person name="Paul R."/>
            <person name="Zaspel J.M."/>
        </authorList>
    </citation>
    <scope>NUCLEOTIDE SEQUENCE [LARGE SCALE GENOMIC DNA]</scope>
    <source>
        <strain evidence="1">CgM1</strain>
    </source>
</reference>
<keyword evidence="2" id="KW-1185">Reference proteome</keyword>
<organism evidence="1 2">
    <name type="scientific">Cotesia glomerata</name>
    <name type="common">Lepidopteran parasitic wasp</name>
    <name type="synonym">Apanteles glomeratus</name>
    <dbReference type="NCBI Taxonomy" id="32391"/>
    <lineage>
        <taxon>Eukaryota</taxon>
        <taxon>Metazoa</taxon>
        <taxon>Ecdysozoa</taxon>
        <taxon>Arthropoda</taxon>
        <taxon>Hexapoda</taxon>
        <taxon>Insecta</taxon>
        <taxon>Pterygota</taxon>
        <taxon>Neoptera</taxon>
        <taxon>Endopterygota</taxon>
        <taxon>Hymenoptera</taxon>
        <taxon>Apocrita</taxon>
        <taxon>Ichneumonoidea</taxon>
        <taxon>Braconidae</taxon>
        <taxon>Microgastrinae</taxon>
        <taxon>Cotesia</taxon>
    </lineage>
</organism>
<sequence>MGKYEQQRGEQLARVDHAKKLSDKTVSAIMPGSRNAGMNALLMGQEVKWHRREAMRSIREEGEGPWGSHAGSVDMRNYRTAGTIPCRPSYGPHLSPLPDSCSDNHSRFYPCPQLSHHVDADCFVQVNQP</sequence>
<name>A0AAV7I4M6_COTGL</name>
<evidence type="ECO:0000313" key="1">
    <source>
        <dbReference type="EMBL" id="KAH0546309.1"/>
    </source>
</evidence>
<comment type="caution">
    <text evidence="1">The sequence shown here is derived from an EMBL/GenBank/DDBJ whole genome shotgun (WGS) entry which is preliminary data.</text>
</comment>
<accession>A0AAV7I4M6</accession>
<dbReference type="EMBL" id="JAHXZJ010002237">
    <property type="protein sequence ID" value="KAH0546309.1"/>
    <property type="molecule type" value="Genomic_DNA"/>
</dbReference>
<evidence type="ECO:0000313" key="2">
    <source>
        <dbReference type="Proteomes" id="UP000826195"/>
    </source>
</evidence>
<dbReference type="AlphaFoldDB" id="A0AAV7I4M6"/>
<protein>
    <submittedName>
        <fullName evidence="1">Uncharacterized protein</fullName>
    </submittedName>
</protein>
<dbReference type="Proteomes" id="UP000826195">
    <property type="component" value="Unassembled WGS sequence"/>
</dbReference>
<proteinExistence type="predicted"/>
<gene>
    <name evidence="1" type="ORF">KQX54_008218</name>
</gene>